<dbReference type="GO" id="GO:0006270">
    <property type="term" value="P:DNA replication initiation"/>
    <property type="evidence" value="ECO:0007669"/>
    <property type="project" value="TreeGrafter"/>
</dbReference>
<dbReference type="AlphaFoldDB" id="A0A369B163"/>
<dbReference type="InterPro" id="IPR001650">
    <property type="entry name" value="Helicase_C-like"/>
</dbReference>
<dbReference type="InterPro" id="IPR027417">
    <property type="entry name" value="P-loop_NTPase"/>
</dbReference>
<dbReference type="PANTHER" id="PTHR30580:SF1">
    <property type="entry name" value="COMF OPERON PROTEIN 1"/>
    <property type="match status" value="1"/>
</dbReference>
<protein>
    <submittedName>
        <fullName evidence="4">Uncharacterized protein</fullName>
    </submittedName>
</protein>
<keyword evidence="2" id="KW-0067">ATP-binding</keyword>
<dbReference type="SUPFAM" id="SSF52540">
    <property type="entry name" value="P-loop containing nucleoside triphosphate hydrolases"/>
    <property type="match status" value="1"/>
</dbReference>
<keyword evidence="3" id="KW-0238">DNA-binding</keyword>
<dbReference type="GO" id="GO:0005524">
    <property type="term" value="F:ATP binding"/>
    <property type="evidence" value="ECO:0007669"/>
    <property type="project" value="UniProtKB-KW"/>
</dbReference>
<dbReference type="PROSITE" id="PS51192">
    <property type="entry name" value="HELICASE_ATP_BIND_1"/>
    <property type="match status" value="1"/>
</dbReference>
<proteinExistence type="predicted"/>
<dbReference type="PANTHER" id="PTHR30580">
    <property type="entry name" value="PRIMOSOMAL PROTEIN N"/>
    <property type="match status" value="1"/>
</dbReference>
<organism evidence="4 5">
    <name type="scientific">Vagococcus fluvialis</name>
    <dbReference type="NCBI Taxonomy" id="2738"/>
    <lineage>
        <taxon>Bacteria</taxon>
        <taxon>Bacillati</taxon>
        <taxon>Bacillota</taxon>
        <taxon>Bacilli</taxon>
        <taxon>Lactobacillales</taxon>
        <taxon>Enterococcaceae</taxon>
        <taxon>Vagococcus</taxon>
    </lineage>
</organism>
<dbReference type="OrthoDB" id="2077914at2"/>
<dbReference type="GO" id="GO:0043138">
    <property type="term" value="F:3'-5' DNA helicase activity"/>
    <property type="evidence" value="ECO:0007669"/>
    <property type="project" value="TreeGrafter"/>
</dbReference>
<dbReference type="Proteomes" id="UP000288197">
    <property type="component" value="Unassembled WGS sequence"/>
</dbReference>
<dbReference type="GO" id="GO:0006310">
    <property type="term" value="P:DNA recombination"/>
    <property type="evidence" value="ECO:0007669"/>
    <property type="project" value="TreeGrafter"/>
</dbReference>
<dbReference type="InterPro" id="IPR006935">
    <property type="entry name" value="Helicase/UvrB_N"/>
</dbReference>
<dbReference type="Gene3D" id="3.40.50.300">
    <property type="entry name" value="P-loop containing nucleotide triphosphate hydrolases"/>
    <property type="match status" value="2"/>
</dbReference>
<dbReference type="InterPro" id="IPR014001">
    <property type="entry name" value="Helicase_ATP-bd"/>
</dbReference>
<evidence type="ECO:0000313" key="5">
    <source>
        <dbReference type="Proteomes" id="UP000288197"/>
    </source>
</evidence>
<dbReference type="RefSeq" id="WP_114289350.1">
    <property type="nucleotide sequence ID" value="NZ_CP081459.1"/>
</dbReference>
<sequence>MSLENYLIGRKLLKEEIPKIYQNKLNSSKITVEPGIKEKGNFLICNRCGLNSLKKDCHIKNKKRTIYYCPHCLLLGRVDSNKNLYSMKEKKGVKRPIEFVWKGKLTNEQEKISLNLVNCLKTKEYQLVHAVTGAGKTEMLFLLIKEALLSGMKIAVVSPRVDVCLEIYPRFQSVFPDEEISLLYGRQKEEYRYSKFVVATTHQMLRFFQSFDLIIVDEADAFPYANNPVLTNAVKRALKKKGVLVYLTATPSKDLQEEVRSQQLVLNSLPKRYHGKPLPVPVCYFDYFLNRRLAKNKLSPFLIKELNKEKKQCLIFFSNINRMKKCFCLLRKRYPEKRMAYVYAGKEDREELILKMRSGDIDWLLTTTILERGVTFPNIDVIVYEADHQVFNTASLVQISGRVGRKAEYPTGKIIFIHKGKTKSINEAIKQIKLMNQEAGFE</sequence>
<dbReference type="EMBL" id="NGJX01000004">
    <property type="protein sequence ID" value="RSU02746.1"/>
    <property type="molecule type" value="Genomic_DNA"/>
</dbReference>
<accession>A0A369B163</accession>
<dbReference type="GO" id="GO:0003677">
    <property type="term" value="F:DNA binding"/>
    <property type="evidence" value="ECO:0007669"/>
    <property type="project" value="UniProtKB-KW"/>
</dbReference>
<evidence type="ECO:0000313" key="4">
    <source>
        <dbReference type="EMBL" id="RSU02746.1"/>
    </source>
</evidence>
<evidence type="ECO:0000256" key="2">
    <source>
        <dbReference type="ARBA" id="ARBA00022840"/>
    </source>
</evidence>
<dbReference type="SMART" id="SM00487">
    <property type="entry name" value="DEXDc"/>
    <property type="match status" value="1"/>
</dbReference>
<evidence type="ECO:0000256" key="3">
    <source>
        <dbReference type="ARBA" id="ARBA00023125"/>
    </source>
</evidence>
<dbReference type="Pfam" id="PF00271">
    <property type="entry name" value="Helicase_C"/>
    <property type="match status" value="1"/>
</dbReference>
<dbReference type="SMART" id="SM00490">
    <property type="entry name" value="HELICc"/>
    <property type="match status" value="1"/>
</dbReference>
<dbReference type="GeneID" id="63146125"/>
<evidence type="ECO:0000256" key="1">
    <source>
        <dbReference type="ARBA" id="ARBA00022741"/>
    </source>
</evidence>
<gene>
    <name evidence="4" type="ORF">CBF32_05625</name>
</gene>
<name>A0A369B163_9ENTE</name>
<comment type="caution">
    <text evidence="4">The sequence shown here is derived from an EMBL/GenBank/DDBJ whole genome shotgun (WGS) entry which is preliminary data.</text>
</comment>
<dbReference type="GO" id="GO:0016787">
    <property type="term" value="F:hydrolase activity"/>
    <property type="evidence" value="ECO:0007669"/>
    <property type="project" value="InterPro"/>
</dbReference>
<keyword evidence="1" id="KW-0547">Nucleotide-binding</keyword>
<dbReference type="Pfam" id="PF04851">
    <property type="entry name" value="ResIII"/>
    <property type="match status" value="1"/>
</dbReference>
<dbReference type="PROSITE" id="PS51194">
    <property type="entry name" value="HELICASE_CTER"/>
    <property type="match status" value="1"/>
</dbReference>
<keyword evidence="5" id="KW-1185">Reference proteome</keyword>
<dbReference type="GO" id="GO:0006302">
    <property type="term" value="P:double-strand break repair"/>
    <property type="evidence" value="ECO:0007669"/>
    <property type="project" value="TreeGrafter"/>
</dbReference>
<reference evidence="4 5" key="1">
    <citation type="submission" date="2017-05" db="EMBL/GenBank/DDBJ databases">
        <title>Vagococcus spp. assemblies.</title>
        <authorList>
            <person name="Gulvik C.A."/>
        </authorList>
    </citation>
    <scope>NUCLEOTIDE SEQUENCE [LARGE SCALE GENOMIC DNA]</scope>
    <source>
        <strain evidence="4 5">NCFB 2497</strain>
    </source>
</reference>